<dbReference type="RefSeq" id="WP_012243582.1">
    <property type="nucleotide sequence ID" value="NC_010168.1"/>
</dbReference>
<accession>A9WKR5</accession>
<dbReference type="AlphaFoldDB" id="A9WKR5"/>
<keyword evidence="1" id="KW-0813">Transport</keyword>
<gene>
    <name evidence="1" type="ordered locus">RSal33209_0118</name>
</gene>
<organism evidence="1 2">
    <name type="scientific">Renibacterium salmoninarum (strain ATCC 33209 / DSM 20767 / JCM 11484 / NBRC 15589 / NCIMB 2235)</name>
    <dbReference type="NCBI Taxonomy" id="288705"/>
    <lineage>
        <taxon>Bacteria</taxon>
        <taxon>Bacillati</taxon>
        <taxon>Actinomycetota</taxon>
        <taxon>Actinomycetes</taxon>
        <taxon>Micrococcales</taxon>
        <taxon>Micrococcaceae</taxon>
        <taxon>Renibacterium</taxon>
    </lineage>
</organism>
<dbReference type="eggNOG" id="COG1653">
    <property type="taxonomic scope" value="Bacteria"/>
</dbReference>
<keyword evidence="2" id="KW-1185">Reference proteome</keyword>
<evidence type="ECO:0000313" key="2">
    <source>
        <dbReference type="Proteomes" id="UP000002007"/>
    </source>
</evidence>
<dbReference type="STRING" id="288705.RSal33209_0118"/>
<reference evidence="2" key="1">
    <citation type="journal article" date="2008" name="J. Bacteriol.">
        <title>Genome sequence of the fish pathogen Renibacterium salmoninarum suggests reductive evolution away from an environmental Arthrobacter ancestor.</title>
        <authorList>
            <person name="Wiens G.D."/>
            <person name="Rockey D.D."/>
            <person name="Wu Z."/>
            <person name="Chang J."/>
            <person name="Levy R."/>
            <person name="Crane S."/>
            <person name="Chen D.S."/>
            <person name="Capri G.R."/>
            <person name="Burnett J.R."/>
            <person name="Sudheesh P.S."/>
            <person name="Schipma M.J."/>
            <person name="Burd H."/>
            <person name="Bhattacharyya A."/>
            <person name="Rhodes L.D."/>
            <person name="Kaul R."/>
            <person name="Strom M.S."/>
        </authorList>
    </citation>
    <scope>NUCLEOTIDE SEQUENCE [LARGE SCALE GENOMIC DNA]</scope>
    <source>
        <strain evidence="2">ATCC 33209 / DSM 20767 / JCM 11484 / NBRC 15589 / NCIMB 2235</strain>
    </source>
</reference>
<dbReference type="EMBL" id="CP000910">
    <property type="protein sequence ID" value="ABY21874.1"/>
    <property type="molecule type" value="Genomic_DNA"/>
</dbReference>
<name>A9WKR5_RENSM</name>
<proteinExistence type="predicted"/>
<dbReference type="Proteomes" id="UP000002007">
    <property type="component" value="Chromosome"/>
</dbReference>
<dbReference type="KEGG" id="rsa:RSal33209_0118"/>
<evidence type="ECO:0000313" key="1">
    <source>
        <dbReference type="EMBL" id="ABY21874.1"/>
    </source>
</evidence>
<dbReference type="HOGENOM" id="CLU_1766502_0_0_11"/>
<protein>
    <submittedName>
        <fullName evidence="1">ABC-type sugar transport system, periplasmic component</fullName>
    </submittedName>
</protein>
<sequence>MKDLLAVANFLAAPFGSEEYLLINYGSAGTDYVLDAKGNPQATPQAQQHTGVPWKFVAAPQQAIYSPTDKAAVDALHSAYQKLIPGASANPCANLFSSTDAAKGSVLGRRQGLCRGPAIDGRRQECGDQMEAIRWRHDPRRIPEAFD</sequence>
<keyword evidence="1" id="KW-0762">Sugar transport</keyword>